<proteinExistence type="predicted"/>
<protein>
    <submittedName>
        <fullName evidence="1">Uncharacterized protein</fullName>
    </submittedName>
</protein>
<feature type="non-terminal residue" evidence="1">
    <location>
        <position position="44"/>
    </location>
</feature>
<dbReference type="AlphaFoldDB" id="A0A8J2KB67"/>
<keyword evidence="2" id="KW-1185">Reference proteome</keyword>
<sequence>MEDAIKLFMLNRKIDDLKRWFSEREFEASSSELGKDYEDVKALL</sequence>
<reference evidence="1" key="1">
    <citation type="submission" date="2021-06" db="EMBL/GenBank/DDBJ databases">
        <authorList>
            <person name="Hodson N. C."/>
            <person name="Mongue J. A."/>
            <person name="Jaron S. K."/>
        </authorList>
    </citation>
    <scope>NUCLEOTIDE SEQUENCE</scope>
</reference>
<dbReference type="Proteomes" id="UP000708208">
    <property type="component" value="Unassembled WGS sequence"/>
</dbReference>
<dbReference type="OrthoDB" id="5865767at2759"/>
<dbReference type="EMBL" id="CAJVCH010287335">
    <property type="protein sequence ID" value="CAG7785017.1"/>
    <property type="molecule type" value="Genomic_DNA"/>
</dbReference>
<evidence type="ECO:0000313" key="1">
    <source>
        <dbReference type="EMBL" id="CAG7785017.1"/>
    </source>
</evidence>
<name>A0A8J2KB67_9HEXA</name>
<comment type="caution">
    <text evidence="1">The sequence shown here is derived from an EMBL/GenBank/DDBJ whole genome shotgun (WGS) entry which is preliminary data.</text>
</comment>
<evidence type="ECO:0000313" key="2">
    <source>
        <dbReference type="Proteomes" id="UP000708208"/>
    </source>
</evidence>
<accession>A0A8J2KB67</accession>
<gene>
    <name evidence="1" type="ORF">AFUS01_LOCUS23669</name>
</gene>
<organism evidence="1 2">
    <name type="scientific">Allacma fusca</name>
    <dbReference type="NCBI Taxonomy" id="39272"/>
    <lineage>
        <taxon>Eukaryota</taxon>
        <taxon>Metazoa</taxon>
        <taxon>Ecdysozoa</taxon>
        <taxon>Arthropoda</taxon>
        <taxon>Hexapoda</taxon>
        <taxon>Collembola</taxon>
        <taxon>Symphypleona</taxon>
        <taxon>Sminthuridae</taxon>
        <taxon>Allacma</taxon>
    </lineage>
</organism>